<reference evidence="1" key="1">
    <citation type="journal article" date="2014" name="Int. J. Syst. Evol. Microbiol.">
        <title>Complete genome sequence of Corynebacterium casei LMG S-19264T (=DSM 44701T), isolated from a smear-ripened cheese.</title>
        <authorList>
            <consortium name="US DOE Joint Genome Institute (JGI-PGF)"/>
            <person name="Walter F."/>
            <person name="Albersmeier A."/>
            <person name="Kalinowski J."/>
            <person name="Ruckert C."/>
        </authorList>
    </citation>
    <scope>NUCLEOTIDE SEQUENCE</scope>
    <source>
        <strain evidence="1">JCM 13064</strain>
    </source>
</reference>
<dbReference type="RefSeq" id="WP_189165149.1">
    <property type="nucleotide sequence ID" value="NZ_BMNT01000026.1"/>
</dbReference>
<dbReference type="CDD" id="cd00093">
    <property type="entry name" value="HTH_XRE"/>
    <property type="match status" value="1"/>
</dbReference>
<dbReference type="GO" id="GO:0003677">
    <property type="term" value="F:DNA binding"/>
    <property type="evidence" value="ECO:0007669"/>
    <property type="project" value="InterPro"/>
</dbReference>
<reference evidence="1" key="2">
    <citation type="submission" date="2020-09" db="EMBL/GenBank/DDBJ databases">
        <authorList>
            <person name="Sun Q."/>
            <person name="Ohkuma M."/>
        </authorList>
    </citation>
    <scope>NUCLEOTIDE SEQUENCE</scope>
    <source>
        <strain evidence="1">JCM 13064</strain>
    </source>
</reference>
<gene>
    <name evidence="1" type="ORF">GCM10007964_46540</name>
</gene>
<evidence type="ECO:0000313" key="2">
    <source>
        <dbReference type="Proteomes" id="UP000645217"/>
    </source>
</evidence>
<dbReference type="InterPro" id="IPR011990">
    <property type="entry name" value="TPR-like_helical_dom_sf"/>
</dbReference>
<name>A0A917RC95_9ACTN</name>
<keyword evidence="2" id="KW-1185">Reference proteome</keyword>
<proteinExistence type="predicted"/>
<sequence length="443" mass="48235">MTADPIDPHASAWHLFGAVMRRCREGEHKIALRRAASDLYIDFSNLAKWERGERMPPPDMIPRLDEAYGAGGILIALYGMLMRFNAAAESERLRAGTPCENPAYRNGDDDMERRAALHLLAGLGTLGAIGFSGEPLRQRLDLSLGRANLGIDEWALVCDDHLHALRTRSPAQVAAGSLIDLHAVTRQLNTATPADSIELRRVLAALASVHANALTRLGEHDAAIRWWRTARQAADESGDLELRLGVRATEAGHGLYGQRDPATVLRLTQNAQQIAGTRPSLGLALVICSQAKAFTNLGRHAEALRALNTFRDLLAADPRGTDIMPGYWNGGQLPFAESLIYAGAGDEGKAERAGQRILDFTRDYQIVANVRLHQALCEVAGGGIDQGMRTAASVIDALPQVHNDRMVVETGRMVLRAVPRDQQDRPSVTEFRKVLTLEPAGTP</sequence>
<dbReference type="SUPFAM" id="SSF48452">
    <property type="entry name" value="TPR-like"/>
    <property type="match status" value="1"/>
</dbReference>
<comment type="caution">
    <text evidence="1">The sequence shown here is derived from an EMBL/GenBank/DDBJ whole genome shotgun (WGS) entry which is preliminary data.</text>
</comment>
<dbReference type="Gene3D" id="1.25.40.10">
    <property type="entry name" value="Tetratricopeptide repeat domain"/>
    <property type="match status" value="1"/>
</dbReference>
<dbReference type="EMBL" id="BMNT01000026">
    <property type="protein sequence ID" value="GGK99130.1"/>
    <property type="molecule type" value="Genomic_DNA"/>
</dbReference>
<dbReference type="Proteomes" id="UP000645217">
    <property type="component" value="Unassembled WGS sequence"/>
</dbReference>
<accession>A0A917RC95</accession>
<dbReference type="AlphaFoldDB" id="A0A917RC95"/>
<dbReference type="Gene3D" id="1.10.260.40">
    <property type="entry name" value="lambda repressor-like DNA-binding domains"/>
    <property type="match status" value="1"/>
</dbReference>
<dbReference type="InterPro" id="IPR010982">
    <property type="entry name" value="Lambda_DNA-bd_dom_sf"/>
</dbReference>
<protein>
    <submittedName>
        <fullName evidence="1">Uncharacterized protein</fullName>
    </submittedName>
</protein>
<organism evidence="1 2">
    <name type="scientific">Sphaerisporangium melleum</name>
    <dbReference type="NCBI Taxonomy" id="321316"/>
    <lineage>
        <taxon>Bacteria</taxon>
        <taxon>Bacillati</taxon>
        <taxon>Actinomycetota</taxon>
        <taxon>Actinomycetes</taxon>
        <taxon>Streptosporangiales</taxon>
        <taxon>Streptosporangiaceae</taxon>
        <taxon>Sphaerisporangium</taxon>
    </lineage>
</organism>
<evidence type="ECO:0000313" key="1">
    <source>
        <dbReference type="EMBL" id="GGK99130.1"/>
    </source>
</evidence>
<dbReference type="InterPro" id="IPR001387">
    <property type="entry name" value="Cro/C1-type_HTH"/>
</dbReference>